<evidence type="ECO:0000313" key="2">
    <source>
        <dbReference type="Proteomes" id="UP000264036"/>
    </source>
</evidence>
<dbReference type="InterPro" id="IPR023375">
    <property type="entry name" value="ADC_dom_sf"/>
</dbReference>
<dbReference type="EMBL" id="DOEK01000004">
    <property type="protein sequence ID" value="HBP28059.1"/>
    <property type="molecule type" value="Genomic_DNA"/>
</dbReference>
<dbReference type="Pfam" id="PF06314">
    <property type="entry name" value="ADC"/>
    <property type="match status" value="1"/>
</dbReference>
<protein>
    <submittedName>
        <fullName evidence="1">Acetoacetate decarboxylase</fullName>
    </submittedName>
</protein>
<dbReference type="Proteomes" id="UP000264036">
    <property type="component" value="Unassembled WGS sequence"/>
</dbReference>
<dbReference type="Gene3D" id="2.40.400.10">
    <property type="entry name" value="Acetoacetate decarboxylase-like"/>
    <property type="match status" value="1"/>
</dbReference>
<name>A0A356LB66_9BURK</name>
<dbReference type="GO" id="GO:0016829">
    <property type="term" value="F:lyase activity"/>
    <property type="evidence" value="ECO:0007669"/>
    <property type="project" value="InterPro"/>
</dbReference>
<reference evidence="1 2" key="1">
    <citation type="journal article" date="2018" name="Nat. Biotechnol.">
        <title>A standardized bacterial taxonomy based on genome phylogeny substantially revises the tree of life.</title>
        <authorList>
            <person name="Parks D.H."/>
            <person name="Chuvochina M."/>
            <person name="Waite D.W."/>
            <person name="Rinke C."/>
            <person name="Skarshewski A."/>
            <person name="Chaumeil P.A."/>
            <person name="Hugenholtz P."/>
        </authorList>
    </citation>
    <scope>NUCLEOTIDE SEQUENCE [LARGE SCALE GENOMIC DNA]</scope>
    <source>
        <strain evidence="1">UBA10707</strain>
    </source>
</reference>
<evidence type="ECO:0000313" key="1">
    <source>
        <dbReference type="EMBL" id="HBP28059.1"/>
    </source>
</evidence>
<dbReference type="InterPro" id="IPR010451">
    <property type="entry name" value="Acetoacetate_decarboxylase"/>
</dbReference>
<sequence length="268" mass="29974">MPQYTSAERRVTIDEICASGFSTPLDAPTVPRFPFGFRNVEVLSLAYRSDPDKMGYLLPPPLELSGDVVLIHIYKMNDTDWLGPYGEANVMFGAQLPSKQVSGAYSPYLYLSSDVGVAHGREIHGQPKKFGLPKLEVRDDAWVATVSRNGIDVITGTMAYKQKRGDIAALSQLMDFRNNFNLKAIDHIDGTPAIRQLTSRSLTDVVVHECWEGDCTVELRPNIQAPVYRLPVVEMLSAFYWRADFTLVQGQVLHDYLAPDLNNNLNHT</sequence>
<proteinExistence type="predicted"/>
<organism evidence="1 2">
    <name type="scientific">Advenella kashmirensis</name>
    <dbReference type="NCBI Taxonomy" id="310575"/>
    <lineage>
        <taxon>Bacteria</taxon>
        <taxon>Pseudomonadati</taxon>
        <taxon>Pseudomonadota</taxon>
        <taxon>Betaproteobacteria</taxon>
        <taxon>Burkholderiales</taxon>
        <taxon>Alcaligenaceae</taxon>
    </lineage>
</organism>
<accession>A0A356LB66</accession>
<dbReference type="AlphaFoldDB" id="A0A356LB66"/>
<gene>
    <name evidence="1" type="ORF">DD666_01420</name>
</gene>
<comment type="caution">
    <text evidence="1">The sequence shown here is derived from an EMBL/GenBank/DDBJ whole genome shotgun (WGS) entry which is preliminary data.</text>
</comment>
<dbReference type="SUPFAM" id="SSF160104">
    <property type="entry name" value="Acetoacetate decarboxylase-like"/>
    <property type="match status" value="1"/>
</dbReference>
<dbReference type="NCBIfam" id="NF002614">
    <property type="entry name" value="PRK02265.1"/>
    <property type="match status" value="1"/>
</dbReference>